<dbReference type="InterPro" id="IPR013785">
    <property type="entry name" value="Aldolase_TIM"/>
</dbReference>
<dbReference type="PANTHER" id="PTHR35039:SF3">
    <property type="entry name" value="3-KETO-L-GULONATE-6-PHOSPHATE DECARBOXYLASE SGBH-RELATED"/>
    <property type="match status" value="1"/>
</dbReference>
<evidence type="ECO:0000256" key="1">
    <source>
        <dbReference type="ARBA" id="ARBA00023239"/>
    </source>
</evidence>
<reference evidence="4 5" key="1">
    <citation type="journal article" date="2010" name="Stand. Genomic Sci.">
        <title>Complete genome sequence of Vulcanisaeta distributa type strain (IC-017).</title>
        <authorList>
            <person name="Mavromatis K."/>
            <person name="Sikorski J."/>
            <person name="Pabst E."/>
            <person name="Teshima H."/>
            <person name="Lapidus A."/>
            <person name="Lucas S."/>
            <person name="Nolan M."/>
            <person name="Glavina Del Rio T."/>
            <person name="Cheng J.F."/>
            <person name="Bruce D."/>
            <person name="Goodwin L."/>
            <person name="Pitluck S."/>
            <person name="Liolios K."/>
            <person name="Ivanova N."/>
            <person name="Mikhailova N."/>
            <person name="Pati A."/>
            <person name="Chen A."/>
            <person name="Palaniappan K."/>
            <person name="Land M."/>
            <person name="Hauser L."/>
            <person name="Chang Y.J."/>
            <person name="Jeffries C.D."/>
            <person name="Rohde M."/>
            <person name="Spring S."/>
            <person name="Goker M."/>
            <person name="Wirth R."/>
            <person name="Woyke T."/>
            <person name="Bristow J."/>
            <person name="Eisen J.A."/>
            <person name="Markowitz V."/>
            <person name="Hugenholtz P."/>
            <person name="Klenk H.P."/>
            <person name="Kyrpides N.C."/>
        </authorList>
    </citation>
    <scope>NUCLEOTIDE SEQUENCE [LARGE SCALE GENOMIC DNA]</scope>
    <source>
        <strain evidence="5">DSM 14429 / JCM 11212 / NBRC 100878 / IC-017</strain>
    </source>
</reference>
<dbReference type="Gene3D" id="3.20.20.70">
    <property type="entry name" value="Aldolase class I"/>
    <property type="match status" value="1"/>
</dbReference>
<dbReference type="SUPFAM" id="SSF51366">
    <property type="entry name" value="Ribulose-phoshate binding barrel"/>
    <property type="match status" value="1"/>
</dbReference>
<dbReference type="Proteomes" id="UP000006681">
    <property type="component" value="Chromosome"/>
</dbReference>
<protein>
    <submittedName>
        <fullName evidence="4">Orotidine 5'-phosphate decarboxylase</fullName>
    </submittedName>
</protein>
<dbReference type="InterPro" id="IPR011060">
    <property type="entry name" value="RibuloseP-bd_barrel"/>
</dbReference>
<evidence type="ECO:0000256" key="2">
    <source>
        <dbReference type="ARBA" id="ARBA00023277"/>
    </source>
</evidence>
<accession>E1QUZ8</accession>
<dbReference type="GeneID" id="9752762"/>
<dbReference type="FunFam" id="3.20.20.70:FF:000022">
    <property type="entry name" value="3-keto-L-gulonate-6-phosphate decarboxylase UlaD"/>
    <property type="match status" value="1"/>
</dbReference>
<name>E1QUZ8_VULDI</name>
<proteinExistence type="predicted"/>
<dbReference type="Pfam" id="PF00215">
    <property type="entry name" value="OMPdecase"/>
    <property type="match status" value="1"/>
</dbReference>
<dbReference type="SMART" id="SM00934">
    <property type="entry name" value="OMPdecase"/>
    <property type="match status" value="1"/>
</dbReference>
<evidence type="ECO:0000259" key="3">
    <source>
        <dbReference type="SMART" id="SM00934"/>
    </source>
</evidence>
<dbReference type="eggNOG" id="arCOG00053">
    <property type="taxonomic scope" value="Archaea"/>
</dbReference>
<dbReference type="KEGG" id="vdi:Vdis_1817"/>
<dbReference type="GO" id="GO:0006207">
    <property type="term" value="P:'de novo' pyrimidine nucleobase biosynthetic process"/>
    <property type="evidence" value="ECO:0007669"/>
    <property type="project" value="InterPro"/>
</dbReference>
<dbReference type="PANTHER" id="PTHR35039">
    <property type="entry name" value="3-KETO-L-GULONATE-6-PHOSPHATE DECARBOXYLASE SGBH-RELATED"/>
    <property type="match status" value="1"/>
</dbReference>
<dbReference type="GO" id="GO:0004590">
    <property type="term" value="F:orotidine-5'-phosphate decarboxylase activity"/>
    <property type="evidence" value="ECO:0007669"/>
    <property type="project" value="InterPro"/>
</dbReference>
<organism evidence="4 5">
    <name type="scientific">Vulcanisaeta distributa (strain DSM 14429 / JCM 11212 / NBRC 100878 / IC-017)</name>
    <dbReference type="NCBI Taxonomy" id="572478"/>
    <lineage>
        <taxon>Archaea</taxon>
        <taxon>Thermoproteota</taxon>
        <taxon>Thermoprotei</taxon>
        <taxon>Thermoproteales</taxon>
        <taxon>Thermoproteaceae</taxon>
        <taxon>Vulcanisaeta</taxon>
    </lineage>
</organism>
<dbReference type="HOGENOM" id="CLU_081825_1_1_2"/>
<keyword evidence="1" id="KW-0456">Lyase</keyword>
<sequence length="217" mass="22648">MKLQVALDLTEPSVAVDIARRLCSAGAVDIVEAGTPLIKAAGIFIVSALKVACPNVEIMADLKTMDVGALEARLAINAGANIISVLGAAANETISEFINEARRLGGKPLIDMISVKDPAARIKELLSAGLRPDYVGLHLGIDVQRSRGLTVEDLISEAVNIKNNYGLAVAIAGGINEEVAPKIRGTNIDVVVVGRAITQSTDPVAAAKNIRRLLGID</sequence>
<keyword evidence="5" id="KW-1185">Reference proteome</keyword>
<reference evidence="5" key="2">
    <citation type="journal article" date="2010" name="Stand. Genomic Sci.">
        <title>Complete genome sequence of Vulcanisaeta distributa type strain (IC-017T).</title>
        <authorList>
            <person name="Mavromatis K."/>
            <person name="Sikorski J."/>
            <person name="Pabst E."/>
            <person name="Teshima H."/>
            <person name="Lapidus A."/>
            <person name="Lucas S."/>
            <person name="Nolan M."/>
            <person name="Glavina Del Rio T."/>
            <person name="Cheng J."/>
            <person name="Bruce D."/>
            <person name="Goodwin L."/>
            <person name="Pitluck S."/>
            <person name="Liolios K."/>
            <person name="Ivanova N."/>
            <person name="Mikhailova N."/>
            <person name="Pati A."/>
            <person name="Chen A."/>
            <person name="Palaniappan K."/>
            <person name="Land M."/>
            <person name="Hauser L."/>
            <person name="Chang Y."/>
            <person name="Jeffries C."/>
            <person name="Rohde M."/>
            <person name="Spring S."/>
            <person name="Goker M."/>
            <person name="Wirth R."/>
            <person name="Woyke T."/>
            <person name="Bristow J."/>
            <person name="Eisen J."/>
            <person name="Markowitz V."/>
            <person name="Hugenholtz P."/>
            <person name="Klenk H."/>
            <person name="Kyrpides N."/>
        </authorList>
    </citation>
    <scope>NUCLEOTIDE SEQUENCE [LARGE SCALE GENOMIC DNA]</scope>
    <source>
        <strain evidence="5">DSM 14429 / JCM 11212 / NBRC 100878 / IC-017</strain>
    </source>
</reference>
<dbReference type="AlphaFoldDB" id="E1QUZ8"/>
<dbReference type="InterPro" id="IPR041710">
    <property type="entry name" value="HPS/KGPDC"/>
</dbReference>
<dbReference type="GO" id="GO:0033982">
    <property type="term" value="F:3-dehydro-L-gulonate-6-phosphate decarboxylase activity"/>
    <property type="evidence" value="ECO:0007669"/>
    <property type="project" value="TreeGrafter"/>
</dbReference>
<dbReference type="RefSeq" id="WP_013336914.1">
    <property type="nucleotide sequence ID" value="NC_014537.1"/>
</dbReference>
<dbReference type="InterPro" id="IPR001754">
    <property type="entry name" value="OMPdeCOase_dom"/>
</dbReference>
<dbReference type="CDD" id="cd04726">
    <property type="entry name" value="KGPDC_HPS"/>
    <property type="match status" value="1"/>
</dbReference>
<dbReference type="STRING" id="572478.Vdis_1817"/>
<gene>
    <name evidence="4" type="ordered locus">Vdis_1817</name>
</gene>
<evidence type="ECO:0000313" key="5">
    <source>
        <dbReference type="Proteomes" id="UP000006681"/>
    </source>
</evidence>
<feature type="domain" description="Orotidine 5'-phosphate decarboxylase" evidence="3">
    <location>
        <begin position="2"/>
        <end position="210"/>
    </location>
</feature>
<dbReference type="EMBL" id="CP002100">
    <property type="protein sequence ID" value="ADN51189.1"/>
    <property type="molecule type" value="Genomic_DNA"/>
</dbReference>
<dbReference type="OrthoDB" id="15246at2157"/>
<dbReference type="GO" id="GO:0019854">
    <property type="term" value="P:L-ascorbic acid catabolic process"/>
    <property type="evidence" value="ECO:0007669"/>
    <property type="project" value="TreeGrafter"/>
</dbReference>
<evidence type="ECO:0000313" key="4">
    <source>
        <dbReference type="EMBL" id="ADN51189.1"/>
    </source>
</evidence>
<keyword evidence="2" id="KW-0119">Carbohydrate metabolism</keyword>